<evidence type="ECO:0000313" key="2">
    <source>
        <dbReference type="Proteomes" id="UP000033636"/>
    </source>
</evidence>
<organism evidence="1 2">
    <name type="scientific">Thermoproteus sp. AZ2</name>
    <dbReference type="NCBI Taxonomy" id="1609232"/>
    <lineage>
        <taxon>Archaea</taxon>
        <taxon>Thermoproteota</taxon>
        <taxon>Thermoprotei</taxon>
        <taxon>Thermoproteales</taxon>
        <taxon>Thermoproteaceae</taxon>
        <taxon>Thermoproteus</taxon>
    </lineage>
</organism>
<name>A0ACC6V2Y9_9CREN</name>
<protein>
    <submittedName>
        <fullName evidence="1">Bis(5'-nucleosyl)-tetraphosphatase</fullName>
    </submittedName>
</protein>
<sequence>MRFNERAAGAVVYSAGRIPLYLLLHNRLGWDFPHGLIKPNETEEEAALREIYEETGLKVELMPGFAEHVVIVFSRRGKTVYKEIVFFLAKAAATSVRLSKEHDKYAWLPYREALAKLARDEMRWVLIRADEVVRTKASP</sequence>
<evidence type="ECO:0000313" key="1">
    <source>
        <dbReference type="EMBL" id="MFB6491414.1"/>
    </source>
</evidence>
<gene>
    <name evidence="1" type="ORF">TU35_009330</name>
</gene>
<comment type="caution">
    <text evidence="1">The sequence shown here is derived from an EMBL/GenBank/DDBJ whole genome shotgun (WGS) entry which is preliminary data.</text>
</comment>
<proteinExistence type="predicted"/>
<accession>A0ACC6V2Y9</accession>
<reference evidence="1" key="1">
    <citation type="submission" date="2024-07" db="EMBL/GenBank/DDBJ databases">
        <title>Metagenome and Metagenome-Assembled Genomes of Archaea from a hot spring from the geothermal field of Los Azufres, Mexico.</title>
        <authorList>
            <person name="Marin-Paredes R."/>
            <person name="Martinez-Romero E."/>
            <person name="Servin-Garciduenas L.E."/>
        </authorList>
    </citation>
    <scope>NUCLEOTIDE SEQUENCE</scope>
</reference>
<dbReference type="EMBL" id="JZWT02000033">
    <property type="protein sequence ID" value="MFB6491414.1"/>
    <property type="molecule type" value="Genomic_DNA"/>
</dbReference>
<dbReference type="Proteomes" id="UP000033636">
    <property type="component" value="Unassembled WGS sequence"/>
</dbReference>